<comment type="caution">
    <text evidence="1">The sequence shown here is derived from an EMBL/GenBank/DDBJ whole genome shotgun (WGS) entry which is preliminary data.</text>
</comment>
<keyword evidence="2" id="KW-1185">Reference proteome</keyword>
<organism evidence="1 2">
    <name type="scientific">Macroventuria anomochaeta</name>
    <dbReference type="NCBI Taxonomy" id="301207"/>
    <lineage>
        <taxon>Eukaryota</taxon>
        <taxon>Fungi</taxon>
        <taxon>Dikarya</taxon>
        <taxon>Ascomycota</taxon>
        <taxon>Pezizomycotina</taxon>
        <taxon>Dothideomycetes</taxon>
        <taxon>Pleosporomycetidae</taxon>
        <taxon>Pleosporales</taxon>
        <taxon>Pleosporineae</taxon>
        <taxon>Didymellaceae</taxon>
        <taxon>Macroventuria</taxon>
    </lineage>
</organism>
<sequence length="160" mass="17314">MATLRNSFTTAPKPRQRNDEPKAVAVIPGRPRPSTHTIIWVVPPEGDDAEAASTSEASSSTSDDGESADANSHTASSNSAPSSPVDTLSTSSLTQEDNTAEVQEMRVEGPNEGKKKDKKKDQKISRSATRAELLKEMDEVRVKRLGKEPYSSPFLSWKAC</sequence>
<evidence type="ECO:0000313" key="1">
    <source>
        <dbReference type="EMBL" id="KAF2629526.1"/>
    </source>
</evidence>
<reference evidence="1" key="1">
    <citation type="journal article" date="2020" name="Stud. Mycol.">
        <title>101 Dothideomycetes genomes: a test case for predicting lifestyles and emergence of pathogens.</title>
        <authorList>
            <person name="Haridas S."/>
            <person name="Albert R."/>
            <person name="Binder M."/>
            <person name="Bloem J."/>
            <person name="Labutti K."/>
            <person name="Salamov A."/>
            <person name="Andreopoulos B."/>
            <person name="Baker S."/>
            <person name="Barry K."/>
            <person name="Bills G."/>
            <person name="Bluhm B."/>
            <person name="Cannon C."/>
            <person name="Castanera R."/>
            <person name="Culley D."/>
            <person name="Daum C."/>
            <person name="Ezra D."/>
            <person name="Gonzalez J."/>
            <person name="Henrissat B."/>
            <person name="Kuo A."/>
            <person name="Liang C."/>
            <person name="Lipzen A."/>
            <person name="Lutzoni F."/>
            <person name="Magnuson J."/>
            <person name="Mondo S."/>
            <person name="Nolan M."/>
            <person name="Ohm R."/>
            <person name="Pangilinan J."/>
            <person name="Park H.-J."/>
            <person name="Ramirez L."/>
            <person name="Alfaro M."/>
            <person name="Sun H."/>
            <person name="Tritt A."/>
            <person name="Yoshinaga Y."/>
            <person name="Zwiers L.-H."/>
            <person name="Turgeon B."/>
            <person name="Goodwin S."/>
            <person name="Spatafora J."/>
            <person name="Crous P."/>
            <person name="Grigoriev I."/>
        </authorList>
    </citation>
    <scope>NUCLEOTIDE SEQUENCE</scope>
    <source>
        <strain evidence="1">CBS 525.71</strain>
    </source>
</reference>
<accession>A0ACB6S5J4</accession>
<proteinExistence type="predicted"/>
<protein>
    <submittedName>
        <fullName evidence="1">Uncharacterized protein</fullName>
    </submittedName>
</protein>
<dbReference type="EMBL" id="MU006709">
    <property type="protein sequence ID" value="KAF2629526.1"/>
    <property type="molecule type" value="Genomic_DNA"/>
</dbReference>
<gene>
    <name evidence="1" type="ORF">BU25DRAFT_456621</name>
</gene>
<name>A0ACB6S5J4_9PLEO</name>
<dbReference type="Proteomes" id="UP000799754">
    <property type="component" value="Unassembled WGS sequence"/>
</dbReference>
<evidence type="ECO:0000313" key="2">
    <source>
        <dbReference type="Proteomes" id="UP000799754"/>
    </source>
</evidence>